<protein>
    <submittedName>
        <fullName evidence="2">Uncharacterized protein</fullName>
    </submittedName>
</protein>
<keyword evidence="1" id="KW-0472">Membrane</keyword>
<name>A0A3N2C4U5_9MICO</name>
<proteinExistence type="predicted"/>
<organism evidence="2 3">
    <name type="scientific">Plantibacter flavus</name>
    <dbReference type="NCBI Taxonomy" id="150123"/>
    <lineage>
        <taxon>Bacteria</taxon>
        <taxon>Bacillati</taxon>
        <taxon>Actinomycetota</taxon>
        <taxon>Actinomycetes</taxon>
        <taxon>Micrococcales</taxon>
        <taxon>Microbacteriaceae</taxon>
        <taxon>Plantibacter</taxon>
    </lineage>
</organism>
<dbReference type="Proteomes" id="UP000266915">
    <property type="component" value="Unassembled WGS sequence"/>
</dbReference>
<evidence type="ECO:0000256" key="1">
    <source>
        <dbReference type="SAM" id="Phobius"/>
    </source>
</evidence>
<evidence type="ECO:0000313" key="3">
    <source>
        <dbReference type="Proteomes" id="UP000266915"/>
    </source>
</evidence>
<keyword evidence="3" id="KW-1185">Reference proteome</keyword>
<reference evidence="2 3" key="1">
    <citation type="submission" date="2018-11" db="EMBL/GenBank/DDBJ databases">
        <title>Sequencing the genomes of 1000 actinobacteria strains.</title>
        <authorList>
            <person name="Klenk H.-P."/>
        </authorList>
    </citation>
    <scope>NUCLEOTIDE SEQUENCE [LARGE SCALE GENOMIC DNA]</scope>
    <source>
        <strain evidence="2 3">DSM 14012</strain>
    </source>
</reference>
<sequence length="64" mass="7005">MKYLVLFSAGAALIVLGVVFALLLELPVGFRIAGLVAMLLGTVVMGVNIGLQFFDRRKERARRL</sequence>
<keyword evidence="1" id="KW-0812">Transmembrane</keyword>
<comment type="caution">
    <text evidence="2">The sequence shown here is derived from an EMBL/GenBank/DDBJ whole genome shotgun (WGS) entry which is preliminary data.</text>
</comment>
<accession>A0A3N2C4U5</accession>
<gene>
    <name evidence="2" type="ORF">EDD42_2620</name>
</gene>
<dbReference type="EMBL" id="RKHL01000001">
    <property type="protein sequence ID" value="ROR82529.1"/>
    <property type="molecule type" value="Genomic_DNA"/>
</dbReference>
<evidence type="ECO:0000313" key="2">
    <source>
        <dbReference type="EMBL" id="ROR82529.1"/>
    </source>
</evidence>
<feature type="transmembrane region" description="Helical" evidence="1">
    <location>
        <begin position="31"/>
        <end position="54"/>
    </location>
</feature>
<dbReference type="AlphaFoldDB" id="A0A3N2C4U5"/>
<keyword evidence="1" id="KW-1133">Transmembrane helix</keyword>
<dbReference type="RefSeq" id="WP_079707354.1">
    <property type="nucleotide sequence ID" value="NZ_FXAP01000004.1"/>
</dbReference>